<reference evidence="2" key="1">
    <citation type="submission" date="2024-07" db="EMBL/GenBank/DDBJ databases">
        <title>Two chromosome-level genome assemblies of Korean endemic species Abeliophyllum distichum and Forsythia ovata (Oleaceae).</title>
        <authorList>
            <person name="Jang H."/>
        </authorList>
    </citation>
    <scope>NUCLEOTIDE SEQUENCE [LARGE SCALE GENOMIC DNA]</scope>
</reference>
<evidence type="ECO:0000313" key="2">
    <source>
        <dbReference type="Proteomes" id="UP001604277"/>
    </source>
</evidence>
<comment type="caution">
    <text evidence="1">The sequence shown here is derived from an EMBL/GenBank/DDBJ whole genome shotgun (WGS) entry which is preliminary data.</text>
</comment>
<dbReference type="Proteomes" id="UP001604277">
    <property type="component" value="Unassembled WGS sequence"/>
</dbReference>
<protein>
    <submittedName>
        <fullName evidence="1">Uncharacterized protein</fullName>
    </submittedName>
</protein>
<evidence type="ECO:0000313" key="1">
    <source>
        <dbReference type="EMBL" id="KAL2552538.1"/>
    </source>
</evidence>
<name>A0ABD1WS89_9LAMI</name>
<dbReference type="AlphaFoldDB" id="A0ABD1WS89"/>
<dbReference type="EMBL" id="JBFOLJ010000002">
    <property type="protein sequence ID" value="KAL2552538.1"/>
    <property type="molecule type" value="Genomic_DNA"/>
</dbReference>
<organism evidence="1 2">
    <name type="scientific">Forsythia ovata</name>
    <dbReference type="NCBI Taxonomy" id="205694"/>
    <lineage>
        <taxon>Eukaryota</taxon>
        <taxon>Viridiplantae</taxon>
        <taxon>Streptophyta</taxon>
        <taxon>Embryophyta</taxon>
        <taxon>Tracheophyta</taxon>
        <taxon>Spermatophyta</taxon>
        <taxon>Magnoliopsida</taxon>
        <taxon>eudicotyledons</taxon>
        <taxon>Gunneridae</taxon>
        <taxon>Pentapetalae</taxon>
        <taxon>asterids</taxon>
        <taxon>lamiids</taxon>
        <taxon>Lamiales</taxon>
        <taxon>Oleaceae</taxon>
        <taxon>Forsythieae</taxon>
        <taxon>Forsythia</taxon>
    </lineage>
</organism>
<accession>A0ABD1WS89</accession>
<gene>
    <name evidence="1" type="ORF">Fot_06157</name>
</gene>
<proteinExistence type="predicted"/>
<sequence length="151" mass="17030">MATFSVHKYWTSAWEKEADNADLSELIKMTEISTARSHVLNCKLYKVLAMKVDELCSTAKDSKDIDELCSENKILCSRLAIFQGCQGTTEFVELDLRLVAQCQRVGRIRRVSSTVSIGGDGGSNRTQELPIRKIPGDYEFPLIDPWKDRQA</sequence>
<keyword evidence="2" id="KW-1185">Reference proteome</keyword>